<protein>
    <submittedName>
        <fullName evidence="1">Protein tyrosine/serine phosphatase</fullName>
    </submittedName>
</protein>
<dbReference type="EMBL" id="JACHXV010000009">
    <property type="protein sequence ID" value="MBB3174563.1"/>
    <property type="molecule type" value="Genomic_DNA"/>
</dbReference>
<accession>A0A839V1J0</accession>
<gene>
    <name evidence="1" type="ORF">FHR90_002408</name>
</gene>
<keyword evidence="2" id="KW-1185">Reference proteome</keyword>
<sequence length="228" mass="25626">MSAAMFAGDLRIDPSVPARRRAWRDSLFVDHAIFRLVWTNVAEVVPGKIYRANHPTPARLARLARRLGLRTLVNLRGHRQCGSDALSRAAAERLGLVHIDMAFESRGAPHRERILRFADHYRSLAFPMLMHCKSGADRAGLASGLVVMFEGGTAEAALSQLSWRYGHFSRSRTGILDAFFRRYRDTAEGRLPFLDWVATEYDEAALKRDFVAAGGLSNFVTDTVLRRE</sequence>
<dbReference type="Proteomes" id="UP000557688">
    <property type="component" value="Unassembled WGS sequence"/>
</dbReference>
<dbReference type="InterPro" id="IPR026893">
    <property type="entry name" value="Tyr/Ser_Pase_IphP-type"/>
</dbReference>
<proteinExistence type="predicted"/>
<dbReference type="InterPro" id="IPR029021">
    <property type="entry name" value="Prot-tyrosine_phosphatase-like"/>
</dbReference>
<dbReference type="Gene3D" id="3.90.190.10">
    <property type="entry name" value="Protein tyrosine phosphatase superfamily"/>
    <property type="match status" value="1"/>
</dbReference>
<evidence type="ECO:0000313" key="1">
    <source>
        <dbReference type="EMBL" id="MBB3174563.1"/>
    </source>
</evidence>
<dbReference type="AlphaFoldDB" id="A0A839V1J0"/>
<comment type="caution">
    <text evidence="1">The sequence shown here is derived from an EMBL/GenBank/DDBJ whole genome shotgun (WGS) entry which is preliminary data.</text>
</comment>
<dbReference type="GO" id="GO:0004721">
    <property type="term" value="F:phosphoprotein phosphatase activity"/>
    <property type="evidence" value="ECO:0007669"/>
    <property type="project" value="InterPro"/>
</dbReference>
<organism evidence="1 2">
    <name type="scientific">Endobacter medicaginis</name>
    <dbReference type="NCBI Taxonomy" id="1181271"/>
    <lineage>
        <taxon>Bacteria</taxon>
        <taxon>Pseudomonadati</taxon>
        <taxon>Pseudomonadota</taxon>
        <taxon>Alphaproteobacteria</taxon>
        <taxon>Acetobacterales</taxon>
        <taxon>Acetobacteraceae</taxon>
        <taxon>Endobacter</taxon>
    </lineage>
</organism>
<dbReference type="SUPFAM" id="SSF52799">
    <property type="entry name" value="(Phosphotyrosine protein) phosphatases II"/>
    <property type="match status" value="1"/>
</dbReference>
<evidence type="ECO:0000313" key="2">
    <source>
        <dbReference type="Proteomes" id="UP000557688"/>
    </source>
</evidence>
<dbReference type="Pfam" id="PF13350">
    <property type="entry name" value="Y_phosphatase3"/>
    <property type="match status" value="1"/>
</dbReference>
<name>A0A839V1J0_9PROT</name>
<reference evidence="1 2" key="1">
    <citation type="submission" date="2020-08" db="EMBL/GenBank/DDBJ databases">
        <title>Genomic Encyclopedia of Type Strains, Phase III (KMG-III): the genomes of soil and plant-associated and newly described type strains.</title>
        <authorList>
            <person name="Whitman W."/>
        </authorList>
    </citation>
    <scope>NUCLEOTIDE SEQUENCE [LARGE SCALE GENOMIC DNA]</scope>
    <source>
        <strain evidence="1 2">CECT 8088</strain>
    </source>
</reference>